<reference evidence="1" key="1">
    <citation type="submission" date="2022-08" db="EMBL/GenBank/DDBJ databases">
        <title>Alicyclobacillus dauci DSM2870, complete genome.</title>
        <authorList>
            <person name="Wang Q."/>
            <person name="Cai R."/>
            <person name="Wang Z."/>
        </authorList>
    </citation>
    <scope>NUCLEOTIDE SEQUENCE</scope>
    <source>
        <strain evidence="1">DSM 28700</strain>
    </source>
</reference>
<protein>
    <submittedName>
        <fullName evidence="1">Uncharacterized protein</fullName>
    </submittedName>
</protein>
<evidence type="ECO:0000313" key="1">
    <source>
        <dbReference type="EMBL" id="WAH35026.1"/>
    </source>
</evidence>
<gene>
    <name evidence="1" type="ORF">NZD86_11870</name>
</gene>
<accession>A0ABY6YX19</accession>
<dbReference type="RefSeq" id="WP_268041827.1">
    <property type="nucleotide sequence ID" value="NZ_CP104064.1"/>
</dbReference>
<evidence type="ECO:0000313" key="2">
    <source>
        <dbReference type="Proteomes" id="UP001164803"/>
    </source>
</evidence>
<organism evidence="1 2">
    <name type="scientific">Alicyclobacillus dauci</name>
    <dbReference type="NCBI Taxonomy" id="1475485"/>
    <lineage>
        <taxon>Bacteria</taxon>
        <taxon>Bacillati</taxon>
        <taxon>Bacillota</taxon>
        <taxon>Bacilli</taxon>
        <taxon>Bacillales</taxon>
        <taxon>Alicyclobacillaceae</taxon>
        <taxon>Alicyclobacillus</taxon>
    </lineage>
</organism>
<dbReference type="Proteomes" id="UP001164803">
    <property type="component" value="Chromosome"/>
</dbReference>
<name>A0ABY6YX19_9BACL</name>
<proteinExistence type="predicted"/>
<keyword evidence="2" id="KW-1185">Reference proteome</keyword>
<sequence>MRVPYTYPEAEAIDHDYDQQVPLKVIAETVNRDFHNGNPVRTVNSIKYAINKIYNDDDWYSQLEQVWLSEDDTEGKRSE</sequence>
<dbReference type="EMBL" id="CP104064">
    <property type="protein sequence ID" value="WAH35026.1"/>
    <property type="molecule type" value="Genomic_DNA"/>
</dbReference>